<dbReference type="Proteomes" id="UP000290191">
    <property type="component" value="Unassembled WGS sequence"/>
</dbReference>
<comment type="caution">
    <text evidence="1">The sequence shown here is derived from an EMBL/GenBank/DDBJ whole genome shotgun (WGS) entry which is preliminary data.</text>
</comment>
<keyword evidence="2" id="KW-1185">Reference proteome</keyword>
<dbReference type="AlphaFoldDB" id="A0A4Q0Y6N3"/>
<protein>
    <submittedName>
        <fullName evidence="1">Uncharacterized protein</fullName>
    </submittedName>
</protein>
<accession>A0A4Q0Y6N3</accession>
<sequence>MHKCLIEICQEFETLKGFLKDPTKEDKEKVNRLFYKFMECFPQIKEEKLEYPSEFIEDVKLFNEGLEIVHKKFEDIQIRYLMLSDFYDFVRVTKKYKKM</sequence>
<name>A0A4Q0Y6N3_9BACT</name>
<gene>
    <name evidence="1" type="ORF">CRV06_00860</name>
</gene>
<evidence type="ECO:0000313" key="1">
    <source>
        <dbReference type="EMBL" id="RXJ64539.1"/>
    </source>
</evidence>
<dbReference type="EMBL" id="PDKO01000001">
    <property type="protein sequence ID" value="RXJ64539.1"/>
    <property type="molecule type" value="Genomic_DNA"/>
</dbReference>
<organism evidence="1 2">
    <name type="scientific">Halarcobacter anaerophilus</name>
    <dbReference type="NCBI Taxonomy" id="877500"/>
    <lineage>
        <taxon>Bacteria</taxon>
        <taxon>Pseudomonadati</taxon>
        <taxon>Campylobacterota</taxon>
        <taxon>Epsilonproteobacteria</taxon>
        <taxon>Campylobacterales</taxon>
        <taxon>Arcobacteraceae</taxon>
        <taxon>Halarcobacter</taxon>
    </lineage>
</organism>
<proteinExistence type="predicted"/>
<dbReference type="RefSeq" id="WP_044418369.1">
    <property type="nucleotide sequence ID" value="NZ_CP041070.1"/>
</dbReference>
<dbReference type="STRING" id="877500.GCA_000935065_02554"/>
<dbReference type="OrthoDB" id="5344657at2"/>
<evidence type="ECO:0000313" key="2">
    <source>
        <dbReference type="Proteomes" id="UP000290191"/>
    </source>
</evidence>
<reference evidence="1 2" key="1">
    <citation type="submission" date="2017-10" db="EMBL/GenBank/DDBJ databases">
        <title>Genomics of the genus Arcobacter.</title>
        <authorList>
            <person name="Perez-Cataluna A."/>
            <person name="Figueras M.J."/>
        </authorList>
    </citation>
    <scope>NUCLEOTIDE SEQUENCE [LARGE SCALE GENOMIC DNA]</scope>
    <source>
        <strain evidence="1 2">DSM 24636</strain>
    </source>
</reference>